<dbReference type="AlphaFoldDB" id="B5YJ74"/>
<dbReference type="InterPro" id="IPR036206">
    <property type="entry name" value="ThiamineP_synth_sf"/>
</dbReference>
<keyword evidence="4 10" id="KW-0479">Metal-binding</keyword>
<dbReference type="GO" id="GO:0005737">
    <property type="term" value="C:cytoplasm"/>
    <property type="evidence" value="ECO:0000318"/>
    <property type="project" value="GO_Central"/>
</dbReference>
<evidence type="ECO:0000256" key="2">
    <source>
        <dbReference type="ARBA" id="ARBA00005165"/>
    </source>
</evidence>
<dbReference type="GO" id="GO:0004789">
    <property type="term" value="F:thiamine-phosphate diphosphorylase activity"/>
    <property type="evidence" value="ECO:0000318"/>
    <property type="project" value="GO_Central"/>
</dbReference>
<dbReference type="CDD" id="cd00564">
    <property type="entry name" value="TMP_TenI"/>
    <property type="match status" value="1"/>
</dbReference>
<feature type="binding site" evidence="10">
    <location>
        <position position="163"/>
    </location>
    <ligand>
        <name>2-[(2R,5Z)-2-carboxy-4-methylthiazol-5(2H)-ylidene]ethyl phosphate</name>
        <dbReference type="ChEBI" id="CHEBI:62899"/>
    </ligand>
</feature>
<feature type="binding site" evidence="10">
    <location>
        <begin position="36"/>
        <end position="40"/>
    </location>
    <ligand>
        <name>4-amino-2-methyl-5-(diphosphooxymethyl)pyrimidine</name>
        <dbReference type="ChEBI" id="CHEBI:57841"/>
    </ligand>
</feature>
<feature type="binding site" evidence="10">
    <location>
        <begin position="132"/>
        <end position="134"/>
    </location>
    <ligand>
        <name>2-[(2R,5Z)-2-carboxy-4-methylthiazol-5(2H)-ylidene]ethyl phosphate</name>
        <dbReference type="ChEBI" id="CHEBI:62899"/>
    </ligand>
</feature>
<feature type="binding site" evidence="10">
    <location>
        <position position="135"/>
    </location>
    <ligand>
        <name>4-amino-2-methyl-5-(diphosphooxymethyl)pyrimidine</name>
        <dbReference type="ChEBI" id="CHEBI:57841"/>
    </ligand>
</feature>
<comment type="similarity">
    <text evidence="10 11">Belongs to the thiamine-phosphate synthase family.</text>
</comment>
<reference evidence="15" key="1">
    <citation type="submission" date="2008-08" db="EMBL/GenBank/DDBJ databases">
        <title>The complete genome sequence of Thermodesulfovibrio yellowstonii strain ATCC 51303 / DSM 11347 / YP87.</title>
        <authorList>
            <person name="Dodson R.J."/>
            <person name="Durkin A.S."/>
            <person name="Wu M."/>
            <person name="Eisen J."/>
            <person name="Sutton G."/>
        </authorList>
    </citation>
    <scope>NUCLEOTIDE SEQUENCE [LARGE SCALE GENOMIC DNA]</scope>
    <source>
        <strain evidence="15">ATCC 51303 / DSM 11347 / YP87</strain>
    </source>
</reference>
<dbReference type="GO" id="GO:0000287">
    <property type="term" value="F:magnesium ion binding"/>
    <property type="evidence" value="ECO:0007669"/>
    <property type="project" value="UniProtKB-UniRule"/>
</dbReference>
<dbReference type="EMBL" id="CP001147">
    <property type="protein sequence ID" value="ACI20874.1"/>
    <property type="molecule type" value="Genomic_DNA"/>
</dbReference>
<feature type="binding site" evidence="10">
    <location>
        <position position="68"/>
    </location>
    <ligand>
        <name>4-amino-2-methyl-5-(diphosphooxymethyl)pyrimidine</name>
        <dbReference type="ChEBI" id="CHEBI:57841"/>
    </ligand>
</feature>
<organism evidence="14 15">
    <name type="scientific">Thermodesulfovibrio yellowstonii (strain ATCC 51303 / DSM 11347 / YP87)</name>
    <dbReference type="NCBI Taxonomy" id="289376"/>
    <lineage>
        <taxon>Bacteria</taxon>
        <taxon>Pseudomonadati</taxon>
        <taxon>Nitrospirota</taxon>
        <taxon>Thermodesulfovibrionia</taxon>
        <taxon>Thermodesulfovibrionales</taxon>
        <taxon>Thermodesulfovibrionaceae</taxon>
        <taxon>Thermodesulfovibrio</taxon>
    </lineage>
</organism>
<sequence length="206" mass="23365">MNFKLYLISDRKIFPNKETFFRAVEIALKAGIKALQLREKDLTAKELYNLAKKLREITKRNDAMLFINDRIDIALAVEADGVHLPQSGFPPRIVREVWKDRFLIGVSTHSIDEAKEASEWADFITFSPIFHTPSKAHYGEPQGVEKLKEVKESVKCKVFALGGIKLENVHELIPYCDGIALISGILAQRNIEGTVKKFKEILGENI</sequence>
<evidence type="ECO:0000256" key="10">
    <source>
        <dbReference type="HAMAP-Rule" id="MF_00097"/>
    </source>
</evidence>
<keyword evidence="6 10" id="KW-0784">Thiamine biosynthesis</keyword>
<dbReference type="Gene3D" id="3.20.20.70">
    <property type="entry name" value="Aldolase class I"/>
    <property type="match status" value="1"/>
</dbReference>
<keyword evidence="5 10" id="KW-0460">Magnesium</keyword>
<gene>
    <name evidence="10" type="primary">thiE</name>
    <name evidence="14" type="synonym">thiE2</name>
    <name evidence="14" type="ordered locus">THEYE_A0444</name>
</gene>
<dbReference type="EnsemblBacteria" id="ACI20874">
    <property type="protein sequence ID" value="ACI20874"/>
    <property type="gene ID" value="THEYE_A0444"/>
</dbReference>
<feature type="binding site" evidence="10">
    <location>
        <position position="69"/>
    </location>
    <ligand>
        <name>Mg(2+)</name>
        <dbReference type="ChEBI" id="CHEBI:18420"/>
    </ligand>
</feature>
<evidence type="ECO:0000256" key="7">
    <source>
        <dbReference type="ARBA" id="ARBA00047334"/>
    </source>
</evidence>
<keyword evidence="15" id="KW-1185">Reference proteome</keyword>
<evidence type="ECO:0000313" key="14">
    <source>
        <dbReference type="EMBL" id="ACI20874.1"/>
    </source>
</evidence>
<evidence type="ECO:0000256" key="4">
    <source>
        <dbReference type="ARBA" id="ARBA00022723"/>
    </source>
</evidence>
<name>B5YJ74_THEYD</name>
<dbReference type="FunFam" id="3.20.20.70:FF:000096">
    <property type="entry name" value="Thiamine-phosphate synthase"/>
    <property type="match status" value="1"/>
</dbReference>
<comment type="catalytic activity">
    <reaction evidence="9 10 11">
        <text>2-[(2R,5Z)-2-carboxy-4-methylthiazol-5(2H)-ylidene]ethyl phosphate + 4-amino-2-methyl-5-(diphosphooxymethyl)pyrimidine + 2 H(+) = thiamine phosphate + CO2 + diphosphate</text>
        <dbReference type="Rhea" id="RHEA:47844"/>
        <dbReference type="ChEBI" id="CHEBI:15378"/>
        <dbReference type="ChEBI" id="CHEBI:16526"/>
        <dbReference type="ChEBI" id="CHEBI:33019"/>
        <dbReference type="ChEBI" id="CHEBI:37575"/>
        <dbReference type="ChEBI" id="CHEBI:57841"/>
        <dbReference type="ChEBI" id="CHEBI:62899"/>
        <dbReference type="EC" id="2.5.1.3"/>
    </reaction>
</comment>
<dbReference type="NCBIfam" id="TIGR00693">
    <property type="entry name" value="thiE"/>
    <property type="match status" value="1"/>
</dbReference>
<protein>
    <recommendedName>
        <fullName evidence="10">Thiamine-phosphate synthase</fullName>
        <shortName evidence="10">TP synthase</shortName>
        <shortName evidence="10">TPS</shortName>
        <ecNumber evidence="10">2.5.1.3</ecNumber>
    </recommendedName>
    <alternativeName>
        <fullName evidence="10">Thiamine-phosphate pyrophosphorylase</fullName>
        <shortName evidence="10">TMP pyrophosphorylase</shortName>
        <shortName evidence="10">TMP-PPase</shortName>
    </alternativeName>
</protein>
<dbReference type="FunCoup" id="B5YJ74">
    <property type="interactions" value="402"/>
</dbReference>
<feature type="binding site" evidence="10">
    <location>
        <position position="107"/>
    </location>
    <ligand>
        <name>4-amino-2-methyl-5-(diphosphooxymethyl)pyrimidine</name>
        <dbReference type="ChEBI" id="CHEBI:57841"/>
    </ligand>
</feature>
<evidence type="ECO:0000256" key="12">
    <source>
        <dbReference type="RuleBase" id="RU004253"/>
    </source>
</evidence>
<feature type="domain" description="Thiamine phosphate synthase/TenI" evidence="13">
    <location>
        <begin position="5"/>
        <end position="185"/>
    </location>
</feature>
<reference evidence="14 15" key="2">
    <citation type="journal article" date="2015" name="Genome Announc.">
        <title>Genome Sequence of the Sulfate-Reducing Thermophilic Bacterium Thermodesulfovibrio yellowstonii Strain DSM 11347T (Phylum Nitrospirae).</title>
        <authorList>
            <person name="Bhatnagar S."/>
            <person name="Badger J.H."/>
            <person name="Madupu R."/>
            <person name="Khouri H.M."/>
            <person name="O'Connor E.M."/>
            <person name="Robb F.T."/>
            <person name="Ward N.L."/>
            <person name="Eisen J.A."/>
        </authorList>
    </citation>
    <scope>NUCLEOTIDE SEQUENCE [LARGE SCALE GENOMIC DNA]</scope>
    <source>
        <strain evidence="15">ATCC 51303 / DSM 11347 / YP87</strain>
    </source>
</reference>
<comment type="caution">
    <text evidence="10">Lacks conserved residue(s) required for the propagation of feature annotation.</text>
</comment>
<evidence type="ECO:0000256" key="9">
    <source>
        <dbReference type="ARBA" id="ARBA00047883"/>
    </source>
</evidence>
<evidence type="ECO:0000259" key="13">
    <source>
        <dbReference type="Pfam" id="PF02581"/>
    </source>
</evidence>
<evidence type="ECO:0000256" key="6">
    <source>
        <dbReference type="ARBA" id="ARBA00022977"/>
    </source>
</evidence>
<evidence type="ECO:0000313" key="15">
    <source>
        <dbReference type="Proteomes" id="UP000000718"/>
    </source>
</evidence>
<dbReference type="HAMAP" id="MF_00097">
    <property type="entry name" value="TMP_synthase"/>
    <property type="match status" value="1"/>
</dbReference>
<comment type="function">
    <text evidence="1 10">Condenses 4-methyl-5-(beta-hydroxyethyl)thiazole monophosphate (THZ-P) and 2-methyl-4-amino-5-hydroxymethyl pyrimidine pyrophosphate (HMP-PP) to form thiamine monophosphate (TMP).</text>
</comment>
<dbReference type="HOGENOM" id="CLU_018272_3_2_0"/>
<dbReference type="GO" id="GO:0009228">
    <property type="term" value="P:thiamine biosynthetic process"/>
    <property type="evidence" value="ECO:0000318"/>
    <property type="project" value="GO_Central"/>
</dbReference>
<dbReference type="PANTHER" id="PTHR20857">
    <property type="entry name" value="THIAMINE-PHOSPHATE PYROPHOSPHORYLASE"/>
    <property type="match status" value="1"/>
</dbReference>
<dbReference type="EC" id="2.5.1.3" evidence="10"/>
<dbReference type="RefSeq" id="WP_012545604.1">
    <property type="nucleotide sequence ID" value="NC_011296.1"/>
</dbReference>
<evidence type="ECO:0000256" key="3">
    <source>
        <dbReference type="ARBA" id="ARBA00022679"/>
    </source>
</evidence>
<dbReference type="PANTHER" id="PTHR20857:SF15">
    <property type="entry name" value="THIAMINE-PHOSPHATE SYNTHASE"/>
    <property type="match status" value="1"/>
</dbReference>
<dbReference type="OrthoDB" id="9810880at2"/>
<dbReference type="eggNOG" id="COG0352">
    <property type="taxonomic scope" value="Bacteria"/>
</dbReference>
<keyword evidence="3 10" id="KW-0808">Transferase</keyword>
<dbReference type="PATRIC" id="fig|289376.4.peg.439"/>
<accession>B5YJ74</accession>
<evidence type="ECO:0000256" key="8">
    <source>
        <dbReference type="ARBA" id="ARBA00047851"/>
    </source>
</evidence>
<evidence type="ECO:0000256" key="5">
    <source>
        <dbReference type="ARBA" id="ARBA00022842"/>
    </source>
</evidence>
<dbReference type="KEGG" id="tye:THEYE_A0444"/>
<dbReference type="Proteomes" id="UP000000718">
    <property type="component" value="Chromosome"/>
</dbReference>
<dbReference type="InterPro" id="IPR013785">
    <property type="entry name" value="Aldolase_TIM"/>
</dbReference>
<comment type="pathway">
    <text evidence="2 10 12">Cofactor biosynthesis; thiamine diphosphate biosynthesis; thiamine phosphate from 4-amino-2-methyl-5-diphosphomethylpyrimidine and 4-methyl-5-(2-phosphoethyl)-thiazole: step 1/1.</text>
</comment>
<dbReference type="STRING" id="289376.THEYE_A0444"/>
<evidence type="ECO:0000256" key="1">
    <source>
        <dbReference type="ARBA" id="ARBA00003814"/>
    </source>
</evidence>
<dbReference type="Pfam" id="PF02581">
    <property type="entry name" value="TMP-TENI"/>
    <property type="match status" value="1"/>
</dbReference>
<feature type="binding site" evidence="10">
    <location>
        <begin position="182"/>
        <end position="183"/>
    </location>
    <ligand>
        <name>2-[(2R,5Z)-2-carboxy-4-methylthiazol-5(2H)-ylidene]ethyl phosphate</name>
        <dbReference type="ChEBI" id="CHEBI:62899"/>
    </ligand>
</feature>
<comment type="catalytic activity">
    <reaction evidence="7 10 11">
        <text>4-methyl-5-(2-phosphooxyethyl)-thiazole + 4-amino-2-methyl-5-(diphosphooxymethyl)pyrimidine + H(+) = thiamine phosphate + diphosphate</text>
        <dbReference type="Rhea" id="RHEA:22328"/>
        <dbReference type="ChEBI" id="CHEBI:15378"/>
        <dbReference type="ChEBI" id="CHEBI:33019"/>
        <dbReference type="ChEBI" id="CHEBI:37575"/>
        <dbReference type="ChEBI" id="CHEBI:57841"/>
        <dbReference type="ChEBI" id="CHEBI:58296"/>
        <dbReference type="EC" id="2.5.1.3"/>
    </reaction>
</comment>
<dbReference type="SUPFAM" id="SSF51391">
    <property type="entry name" value="Thiamin phosphate synthase"/>
    <property type="match status" value="1"/>
</dbReference>
<dbReference type="InterPro" id="IPR022998">
    <property type="entry name" value="ThiamineP_synth_TenI"/>
</dbReference>
<dbReference type="UniPathway" id="UPA00060">
    <property type="reaction ID" value="UER00141"/>
</dbReference>
<proteinExistence type="inferred from homology"/>
<dbReference type="InterPro" id="IPR034291">
    <property type="entry name" value="TMP_synthase"/>
</dbReference>
<comment type="catalytic activity">
    <reaction evidence="8 10 11">
        <text>2-(2-carboxy-4-methylthiazol-5-yl)ethyl phosphate + 4-amino-2-methyl-5-(diphosphooxymethyl)pyrimidine + 2 H(+) = thiamine phosphate + CO2 + diphosphate</text>
        <dbReference type="Rhea" id="RHEA:47848"/>
        <dbReference type="ChEBI" id="CHEBI:15378"/>
        <dbReference type="ChEBI" id="CHEBI:16526"/>
        <dbReference type="ChEBI" id="CHEBI:33019"/>
        <dbReference type="ChEBI" id="CHEBI:37575"/>
        <dbReference type="ChEBI" id="CHEBI:57841"/>
        <dbReference type="ChEBI" id="CHEBI:62890"/>
        <dbReference type="EC" id="2.5.1.3"/>
    </reaction>
</comment>
<dbReference type="GO" id="GO:0009229">
    <property type="term" value="P:thiamine diphosphate biosynthetic process"/>
    <property type="evidence" value="ECO:0007669"/>
    <property type="project" value="UniProtKB-UniRule"/>
</dbReference>
<dbReference type="InParanoid" id="B5YJ74"/>
<comment type="cofactor">
    <cofactor evidence="10">
        <name>Mg(2+)</name>
        <dbReference type="ChEBI" id="CHEBI:18420"/>
    </cofactor>
    <text evidence="10">Binds 1 Mg(2+) ion per subunit.</text>
</comment>
<evidence type="ECO:0000256" key="11">
    <source>
        <dbReference type="RuleBase" id="RU003826"/>
    </source>
</evidence>